<evidence type="ECO:0000313" key="10">
    <source>
        <dbReference type="RefSeq" id="XP_005369283.1"/>
    </source>
</evidence>
<dbReference type="PANTHER" id="PTHR45710:SF35">
    <property type="entry name" value="C-TYPE LECTIN DOMAIN FAMILY 2 MEMBER D"/>
    <property type="match status" value="1"/>
</dbReference>
<name>A0ABM0LMU5_MICOH</name>
<evidence type="ECO:0000256" key="6">
    <source>
        <dbReference type="ARBA" id="ARBA00023136"/>
    </source>
</evidence>
<evidence type="ECO:0000259" key="8">
    <source>
        <dbReference type="PROSITE" id="PS50041"/>
    </source>
</evidence>
<evidence type="ECO:0000313" key="11">
    <source>
        <dbReference type="RefSeq" id="XP_013209954.1"/>
    </source>
</evidence>
<evidence type="ECO:0000256" key="5">
    <source>
        <dbReference type="ARBA" id="ARBA00022989"/>
    </source>
</evidence>
<dbReference type="InterPro" id="IPR016187">
    <property type="entry name" value="CTDL_fold"/>
</dbReference>
<dbReference type="Proteomes" id="UP000694915">
    <property type="component" value="Unplaced"/>
</dbReference>
<dbReference type="RefSeq" id="XP_013209954.1">
    <property type="nucleotide sequence ID" value="XM_013354500.1"/>
</dbReference>
<feature type="transmembrane region" description="Helical" evidence="7">
    <location>
        <begin position="49"/>
        <end position="73"/>
    </location>
</feature>
<dbReference type="GeneID" id="101992934"/>
<dbReference type="SUPFAM" id="SSF56436">
    <property type="entry name" value="C-type lectin-like"/>
    <property type="match status" value="1"/>
</dbReference>
<proteinExistence type="predicted"/>
<reference evidence="10 11" key="1">
    <citation type="submission" date="2025-05" db="UniProtKB">
        <authorList>
            <consortium name="RefSeq"/>
        </authorList>
    </citation>
    <scope>IDENTIFICATION</scope>
</reference>
<dbReference type="InterPro" id="IPR033992">
    <property type="entry name" value="NKR-like_CTLD"/>
</dbReference>
<keyword evidence="2 7" id="KW-0812">Transmembrane</keyword>
<accession>A0ABM0LMU5</accession>
<dbReference type="InterPro" id="IPR016186">
    <property type="entry name" value="C-type_lectin-like/link_sf"/>
</dbReference>
<keyword evidence="4" id="KW-0735">Signal-anchor</keyword>
<feature type="domain" description="C-type lectin" evidence="8">
    <location>
        <begin position="118"/>
        <end position="190"/>
    </location>
</feature>
<dbReference type="InterPro" id="IPR050828">
    <property type="entry name" value="C-type_lectin/matrix_domain"/>
</dbReference>
<dbReference type="SMART" id="SM00034">
    <property type="entry name" value="CLECT"/>
    <property type="match status" value="1"/>
</dbReference>
<evidence type="ECO:0000256" key="2">
    <source>
        <dbReference type="ARBA" id="ARBA00022692"/>
    </source>
</evidence>
<dbReference type="PROSITE" id="PS50041">
    <property type="entry name" value="C_TYPE_LECTIN_2"/>
    <property type="match status" value="1"/>
</dbReference>
<keyword evidence="9" id="KW-1185">Reference proteome</keyword>
<dbReference type="CDD" id="cd03593">
    <property type="entry name" value="CLECT_NK_receptors_like"/>
    <property type="match status" value="1"/>
</dbReference>
<evidence type="ECO:0000256" key="7">
    <source>
        <dbReference type="SAM" id="Phobius"/>
    </source>
</evidence>
<evidence type="ECO:0000256" key="4">
    <source>
        <dbReference type="ARBA" id="ARBA00022968"/>
    </source>
</evidence>
<protein>
    <submittedName>
        <fullName evidence="10 11">C-type lectin domain family 2 member E-like</fullName>
    </submittedName>
</protein>
<dbReference type="PANTHER" id="PTHR45710">
    <property type="entry name" value="C-TYPE LECTIN DOMAIN-CONTAINING PROTEIN 180"/>
    <property type="match status" value="1"/>
</dbReference>
<keyword evidence="3" id="KW-0430">Lectin</keyword>
<comment type="subcellular location">
    <subcellularLocation>
        <location evidence="1">Cell membrane</location>
        <topology evidence="1">Single-pass type II membrane protein</topology>
    </subcellularLocation>
</comment>
<sequence length="237" mass="27259">MPAEEIEETSMGMVKAEMSAPDHLPEGDMGKKHQGKCLRIISTEPPVKLYCCYVVIMVLTAAVIALSVALSGFRRPLEEQCLPSTHLKDEKAEVRKEKQVMLTPGSCYANCPNGWIGFGNKCFYFSEEQRNWTVSQAYCRAQAAELARFDSLEELNFLKRCASYPPHWIGLYRESLQHPWKWTDNTEYNNLERVFGGGLIGTLYDYIIANDFSYSREYWICNKFNSRTLHYSMSIFL</sequence>
<dbReference type="Pfam" id="PF00059">
    <property type="entry name" value="Lectin_C"/>
    <property type="match status" value="1"/>
</dbReference>
<gene>
    <name evidence="10 11" type="primary">LOC101992934</name>
</gene>
<dbReference type="RefSeq" id="XP_005369283.1">
    <property type="nucleotide sequence ID" value="XM_005369226.3"/>
</dbReference>
<keyword evidence="5 7" id="KW-1133">Transmembrane helix</keyword>
<evidence type="ECO:0000256" key="3">
    <source>
        <dbReference type="ARBA" id="ARBA00022734"/>
    </source>
</evidence>
<evidence type="ECO:0000256" key="1">
    <source>
        <dbReference type="ARBA" id="ARBA00004401"/>
    </source>
</evidence>
<organism evidence="9 10">
    <name type="scientific">Microtus ochrogaster</name>
    <name type="common">Prairie vole</name>
    <dbReference type="NCBI Taxonomy" id="79684"/>
    <lineage>
        <taxon>Eukaryota</taxon>
        <taxon>Metazoa</taxon>
        <taxon>Chordata</taxon>
        <taxon>Craniata</taxon>
        <taxon>Vertebrata</taxon>
        <taxon>Euteleostomi</taxon>
        <taxon>Mammalia</taxon>
        <taxon>Eutheria</taxon>
        <taxon>Euarchontoglires</taxon>
        <taxon>Glires</taxon>
        <taxon>Rodentia</taxon>
        <taxon>Myomorpha</taxon>
        <taxon>Muroidea</taxon>
        <taxon>Cricetidae</taxon>
        <taxon>Arvicolinae</taxon>
        <taxon>Microtus</taxon>
    </lineage>
</organism>
<dbReference type="InterPro" id="IPR001304">
    <property type="entry name" value="C-type_lectin-like"/>
</dbReference>
<dbReference type="Gene3D" id="3.10.100.10">
    <property type="entry name" value="Mannose-Binding Protein A, subunit A"/>
    <property type="match status" value="1"/>
</dbReference>
<evidence type="ECO:0000313" key="9">
    <source>
        <dbReference type="Proteomes" id="UP000694915"/>
    </source>
</evidence>
<keyword evidence="6 7" id="KW-0472">Membrane</keyword>